<reference evidence="2 3" key="1">
    <citation type="submission" date="2015-04" db="EMBL/GenBank/DDBJ databases">
        <title>Genome sequence of aromatic hydrocarbons-degrading Sphingobium chungbukense DJ77.</title>
        <authorList>
            <person name="Kim Y.-C."/>
            <person name="Chae J.-C."/>
        </authorList>
    </citation>
    <scope>NUCLEOTIDE SEQUENCE [LARGE SCALE GENOMIC DNA]</scope>
    <source>
        <strain evidence="2 3">DJ77</strain>
    </source>
</reference>
<dbReference type="SUPFAM" id="SSF63817">
    <property type="entry name" value="Sortase"/>
    <property type="match status" value="1"/>
</dbReference>
<dbReference type="STRING" id="56193.YP76_13340"/>
<dbReference type="InterPro" id="IPR022445">
    <property type="entry name" value="Sortase_proteobact_type"/>
</dbReference>
<evidence type="ECO:0008006" key="4">
    <source>
        <dbReference type="Google" id="ProtNLM"/>
    </source>
</evidence>
<dbReference type="InterPro" id="IPR041999">
    <property type="entry name" value="Sortase_D_1"/>
</dbReference>
<keyword evidence="3" id="KW-1185">Reference proteome</keyword>
<dbReference type="InterPro" id="IPR005754">
    <property type="entry name" value="Sortase"/>
</dbReference>
<sequence>MIAVMTTVMKGGRAVRGALARALLIGLCVIGLCFIAYGAMIPAKAWIAQILLDRAFDQSLSKHRPLKPWFWADMTPVARITLPRLDVREIVLSGGSGQAMAFGPTLMPLGNPHVSVMAAHRDTHFAFLQKVRKGDEIEVQSIDGRKRRYRITGFQIVRWDRFAYPRDPAGALLALTTCYPFGTTEHGPLRFVAWAETQ</sequence>
<proteinExistence type="predicted"/>
<dbReference type="Pfam" id="PF04203">
    <property type="entry name" value="Sortase"/>
    <property type="match status" value="1"/>
</dbReference>
<gene>
    <name evidence="2" type="ORF">YP76_13340</name>
</gene>
<keyword evidence="1" id="KW-0378">Hydrolase</keyword>
<dbReference type="CDD" id="cd05828">
    <property type="entry name" value="Sortase_D_1"/>
    <property type="match status" value="1"/>
</dbReference>
<dbReference type="EMBL" id="LBIC01000005">
    <property type="protein sequence ID" value="KKW92045.1"/>
    <property type="molecule type" value="Genomic_DNA"/>
</dbReference>
<accession>A0A0M3AQD1</accession>
<evidence type="ECO:0000313" key="2">
    <source>
        <dbReference type="EMBL" id="KKW92045.1"/>
    </source>
</evidence>
<dbReference type="PATRIC" id="fig|56193.3.peg.2778"/>
<evidence type="ECO:0000256" key="1">
    <source>
        <dbReference type="ARBA" id="ARBA00022801"/>
    </source>
</evidence>
<dbReference type="InterPro" id="IPR023365">
    <property type="entry name" value="Sortase_dom-sf"/>
</dbReference>
<organism evidence="2 3">
    <name type="scientific">Sphingobium chungbukense</name>
    <dbReference type="NCBI Taxonomy" id="56193"/>
    <lineage>
        <taxon>Bacteria</taxon>
        <taxon>Pseudomonadati</taxon>
        <taxon>Pseudomonadota</taxon>
        <taxon>Alphaproteobacteria</taxon>
        <taxon>Sphingomonadales</taxon>
        <taxon>Sphingomonadaceae</taxon>
        <taxon>Sphingobium</taxon>
    </lineage>
</organism>
<protein>
    <recommendedName>
        <fullName evidence="4">Sortase</fullName>
    </recommendedName>
</protein>
<dbReference type="Gene3D" id="2.40.260.10">
    <property type="entry name" value="Sortase"/>
    <property type="match status" value="1"/>
</dbReference>
<comment type="caution">
    <text evidence="2">The sequence shown here is derived from an EMBL/GenBank/DDBJ whole genome shotgun (WGS) entry which is preliminary data.</text>
</comment>
<evidence type="ECO:0000313" key="3">
    <source>
        <dbReference type="Proteomes" id="UP000033874"/>
    </source>
</evidence>
<name>A0A0M3AQD1_9SPHN</name>
<dbReference type="Proteomes" id="UP000033874">
    <property type="component" value="Unassembled WGS sequence"/>
</dbReference>
<dbReference type="GO" id="GO:0016787">
    <property type="term" value="F:hydrolase activity"/>
    <property type="evidence" value="ECO:0007669"/>
    <property type="project" value="UniProtKB-KW"/>
</dbReference>
<dbReference type="AlphaFoldDB" id="A0A0M3AQD1"/>
<dbReference type="NCBIfam" id="TIGR03784">
    <property type="entry name" value="marine_sortase"/>
    <property type="match status" value="1"/>
</dbReference>